<name>A0A8J9YBL0_9NEOP</name>
<protein>
    <submittedName>
        <fullName evidence="2">Uncharacterized protein</fullName>
    </submittedName>
</protein>
<keyword evidence="1" id="KW-0812">Transmembrane</keyword>
<reference evidence="2" key="1">
    <citation type="submission" date="2021-12" db="EMBL/GenBank/DDBJ databases">
        <authorList>
            <person name="Martin H S."/>
        </authorList>
    </citation>
    <scope>NUCLEOTIDE SEQUENCE</scope>
</reference>
<feature type="non-terminal residue" evidence="2">
    <location>
        <position position="73"/>
    </location>
</feature>
<feature type="transmembrane region" description="Helical" evidence="1">
    <location>
        <begin position="6"/>
        <end position="25"/>
    </location>
</feature>
<proteinExistence type="predicted"/>
<dbReference type="EMBL" id="OV170226">
    <property type="protein sequence ID" value="CAH0726354.1"/>
    <property type="molecule type" value="Genomic_DNA"/>
</dbReference>
<evidence type="ECO:0000256" key="1">
    <source>
        <dbReference type="SAM" id="Phobius"/>
    </source>
</evidence>
<dbReference type="AlphaFoldDB" id="A0A8J9YBL0"/>
<organism evidence="2 3">
    <name type="scientific">Brenthis ino</name>
    <name type="common">lesser marbled fritillary</name>
    <dbReference type="NCBI Taxonomy" id="405034"/>
    <lineage>
        <taxon>Eukaryota</taxon>
        <taxon>Metazoa</taxon>
        <taxon>Ecdysozoa</taxon>
        <taxon>Arthropoda</taxon>
        <taxon>Hexapoda</taxon>
        <taxon>Insecta</taxon>
        <taxon>Pterygota</taxon>
        <taxon>Neoptera</taxon>
        <taxon>Endopterygota</taxon>
        <taxon>Lepidoptera</taxon>
        <taxon>Glossata</taxon>
        <taxon>Ditrysia</taxon>
        <taxon>Papilionoidea</taxon>
        <taxon>Nymphalidae</taxon>
        <taxon>Heliconiinae</taxon>
        <taxon>Argynnini</taxon>
        <taxon>Brenthis</taxon>
    </lineage>
</organism>
<keyword evidence="1" id="KW-0472">Membrane</keyword>
<sequence length="73" mass="8409">MLEFLVYCLFASLILVAFVELFIFCKRDEFNERRSKLLKSIKAVIFKSKGIELLQKPLSRSSNETGSIHLVEA</sequence>
<keyword evidence="1" id="KW-1133">Transmembrane helix</keyword>
<evidence type="ECO:0000313" key="3">
    <source>
        <dbReference type="Proteomes" id="UP000838878"/>
    </source>
</evidence>
<dbReference type="Proteomes" id="UP000838878">
    <property type="component" value="Chromosome 6"/>
</dbReference>
<gene>
    <name evidence="2" type="ORF">BINO364_LOCUS11818</name>
</gene>
<keyword evidence="3" id="KW-1185">Reference proteome</keyword>
<accession>A0A8J9YBL0</accession>
<evidence type="ECO:0000313" key="2">
    <source>
        <dbReference type="EMBL" id="CAH0726354.1"/>
    </source>
</evidence>